<dbReference type="RefSeq" id="WP_061770253.1">
    <property type="nucleotide sequence ID" value="NZ_FR904233.1"/>
</dbReference>
<feature type="binding site" evidence="9">
    <location>
        <position position="231"/>
    </location>
    <ligand>
        <name>Zn(2+)</name>
        <dbReference type="ChEBI" id="CHEBI:29105"/>
        <label>3</label>
    </ligand>
</feature>
<feature type="binding site" evidence="9">
    <location>
        <position position="109"/>
    </location>
    <ligand>
        <name>Zn(2+)</name>
        <dbReference type="ChEBI" id="CHEBI:29105"/>
        <label>1</label>
    </ligand>
</feature>
<dbReference type="GO" id="GO:0006284">
    <property type="term" value="P:base-excision repair"/>
    <property type="evidence" value="ECO:0007669"/>
    <property type="project" value="TreeGrafter"/>
</dbReference>
<dbReference type="GO" id="GO:0003677">
    <property type="term" value="F:DNA binding"/>
    <property type="evidence" value="ECO:0007669"/>
    <property type="project" value="InterPro"/>
</dbReference>
<dbReference type="SMART" id="SM00518">
    <property type="entry name" value="AP2Ec"/>
    <property type="match status" value="1"/>
</dbReference>
<keyword evidence="5 9" id="KW-0227">DNA damage</keyword>
<name>A0A068RBD4_9GAMM</name>
<evidence type="ECO:0000256" key="8">
    <source>
        <dbReference type="ARBA" id="ARBA00023204"/>
    </source>
</evidence>
<comment type="function">
    <text evidence="9">Endonuclease IV plays a role in DNA repair. It cleaves phosphodiester bonds at apurinic or apyrimidinic (AP) sites, generating a 3'-hydroxyl group and a 5'-terminal sugar phosphate.</text>
</comment>
<dbReference type="Gene3D" id="3.20.20.150">
    <property type="entry name" value="Divalent-metal-dependent TIM barrel enzymes"/>
    <property type="match status" value="1"/>
</dbReference>
<feature type="binding site" evidence="9">
    <location>
        <position position="261"/>
    </location>
    <ligand>
        <name>Zn(2+)</name>
        <dbReference type="ChEBI" id="CHEBI:29105"/>
        <label>2</label>
    </ligand>
</feature>
<organism evidence="11">
    <name type="scientific">Serratia symbiotica SCt-VLC</name>
    <dbReference type="NCBI Taxonomy" id="1347341"/>
    <lineage>
        <taxon>Bacteria</taxon>
        <taxon>Pseudomonadati</taxon>
        <taxon>Pseudomonadota</taxon>
        <taxon>Gammaproteobacteria</taxon>
        <taxon>Enterobacterales</taxon>
        <taxon>Yersiniaceae</taxon>
        <taxon>Serratia</taxon>
        <taxon>Serratia symbiotica</taxon>
    </lineage>
</organism>
<comment type="similarity">
    <text evidence="1 9">Belongs to the AP endonuclease 2 family.</text>
</comment>
<dbReference type="Pfam" id="PF01261">
    <property type="entry name" value="AP_endonuc_2"/>
    <property type="match status" value="1"/>
</dbReference>
<evidence type="ECO:0000256" key="9">
    <source>
        <dbReference type="HAMAP-Rule" id="MF_00152"/>
    </source>
</evidence>
<dbReference type="AlphaFoldDB" id="A0A068RBD4"/>
<keyword evidence="7 9" id="KW-0862">Zinc</keyword>
<dbReference type="InterPro" id="IPR018246">
    <property type="entry name" value="AP_endonuc_F2_Zn_BS"/>
</dbReference>
<dbReference type="NCBIfam" id="TIGR00587">
    <property type="entry name" value="nfo"/>
    <property type="match status" value="1"/>
</dbReference>
<dbReference type="GO" id="GO:0008833">
    <property type="term" value="F:deoxyribonuclease IV (phage-T4-induced) activity"/>
    <property type="evidence" value="ECO:0007669"/>
    <property type="project" value="UniProtKB-UniRule"/>
</dbReference>
<dbReference type="SUPFAM" id="SSF51658">
    <property type="entry name" value="Xylose isomerase-like"/>
    <property type="match status" value="1"/>
</dbReference>
<keyword evidence="8 9" id="KW-0234">DNA repair</keyword>
<evidence type="ECO:0000256" key="6">
    <source>
        <dbReference type="ARBA" id="ARBA00022801"/>
    </source>
</evidence>
<feature type="binding site" evidence="9">
    <location>
        <position position="179"/>
    </location>
    <ligand>
        <name>Zn(2+)</name>
        <dbReference type="ChEBI" id="CHEBI:29105"/>
        <label>2</label>
    </ligand>
</feature>
<proteinExistence type="inferred from homology"/>
<feature type="binding site" evidence="9">
    <location>
        <position position="216"/>
    </location>
    <ligand>
        <name>Zn(2+)</name>
        <dbReference type="ChEBI" id="CHEBI:29105"/>
        <label>2</label>
    </ligand>
</feature>
<keyword evidence="4 9" id="KW-0255">Endonuclease</keyword>
<keyword evidence="3 9" id="KW-0479">Metal-binding</keyword>
<protein>
    <recommendedName>
        <fullName evidence="9">Probable endonuclease 4</fullName>
        <ecNumber evidence="9">3.1.21.2</ecNumber>
    </recommendedName>
    <alternativeName>
        <fullName evidence="9">Endodeoxyribonuclease IV</fullName>
    </alternativeName>
    <alternativeName>
        <fullName evidence="9">Endonuclease IV</fullName>
    </alternativeName>
</protein>
<dbReference type="EMBL" id="FR904233">
    <property type="protein sequence ID" value="CDG47802.1"/>
    <property type="molecule type" value="Genomic_DNA"/>
</dbReference>
<accession>A0A068RBD4</accession>
<dbReference type="HAMAP" id="MF_00152">
    <property type="entry name" value="Nfo"/>
    <property type="match status" value="1"/>
</dbReference>
<dbReference type="GO" id="GO:0003906">
    <property type="term" value="F:DNA-(apurinic or apyrimidinic site) endonuclease activity"/>
    <property type="evidence" value="ECO:0007669"/>
    <property type="project" value="TreeGrafter"/>
</dbReference>
<keyword evidence="2 9" id="KW-0540">Nuclease</keyword>
<evidence type="ECO:0000256" key="3">
    <source>
        <dbReference type="ARBA" id="ARBA00022723"/>
    </source>
</evidence>
<gene>
    <name evidence="9 11" type="primary">nfo</name>
    <name evidence="11" type="ORF">SCTVLC_1076</name>
</gene>
<feature type="binding site" evidence="9">
    <location>
        <position position="145"/>
    </location>
    <ligand>
        <name>Zn(2+)</name>
        <dbReference type="ChEBI" id="CHEBI:29105"/>
        <label>1</label>
    </ligand>
</feature>
<dbReference type="PROSITE" id="PS51432">
    <property type="entry name" value="AP_NUCLEASE_F2_4"/>
    <property type="match status" value="1"/>
</dbReference>
<comment type="catalytic activity">
    <reaction evidence="9">
        <text>Endonucleolytic cleavage to 5'-phosphooligonucleotide end-products.</text>
        <dbReference type="EC" id="3.1.21.2"/>
    </reaction>
</comment>
<evidence type="ECO:0000256" key="5">
    <source>
        <dbReference type="ARBA" id="ARBA00022763"/>
    </source>
</evidence>
<feature type="binding site" evidence="9">
    <location>
        <position position="69"/>
    </location>
    <ligand>
        <name>Zn(2+)</name>
        <dbReference type="ChEBI" id="CHEBI:29105"/>
        <label>1</label>
    </ligand>
</feature>
<dbReference type="PANTHER" id="PTHR21445:SF0">
    <property type="entry name" value="APURINIC-APYRIMIDINIC ENDONUCLEASE"/>
    <property type="match status" value="1"/>
</dbReference>
<sequence length="279" mass="30891">MKFVGAHISASGGVDQAVIRAHELEATAFALFTKNQRQWRAAPLPTKVIDQFKNACAQYGYGSGQILPHDSYLINLGHPVTEALEKSRDAFLDEMQRCQQLGLTLLNFHPGSHLLQIDADKCLARIAESINIVLDKTQGVTAVIENTAGQGSNLGFKFEHLAAIINGVEDKSRVGVCIDTCHAFAAGYDLRTEENREQTFQQFGDIVGFNYLRGMHLNDAKSGFNSHVDRHHSLGAGNIGKTVFSYIMRDPRFDNIPLILETVDPDIWAQEIAWLKAQL</sequence>
<dbReference type="NCBIfam" id="NF002199">
    <property type="entry name" value="PRK01060.1-4"/>
    <property type="match status" value="1"/>
</dbReference>
<evidence type="ECO:0000259" key="10">
    <source>
        <dbReference type="Pfam" id="PF01261"/>
    </source>
</evidence>
<comment type="cofactor">
    <cofactor evidence="9">
        <name>Zn(2+)</name>
        <dbReference type="ChEBI" id="CHEBI:29105"/>
    </cofactor>
    <text evidence="9">Binds 3 Zn(2+) ions.</text>
</comment>
<dbReference type="InterPro" id="IPR001719">
    <property type="entry name" value="AP_endonuc_2"/>
</dbReference>
<dbReference type="InterPro" id="IPR036237">
    <property type="entry name" value="Xyl_isomerase-like_sf"/>
</dbReference>
<dbReference type="EC" id="3.1.21.2" evidence="9"/>
<dbReference type="PANTHER" id="PTHR21445">
    <property type="entry name" value="ENDONUCLEASE IV ENDODEOXYRIBONUCLEASE IV"/>
    <property type="match status" value="1"/>
</dbReference>
<keyword evidence="6 9" id="KW-0378">Hydrolase</keyword>
<dbReference type="PROSITE" id="PS00731">
    <property type="entry name" value="AP_NUCLEASE_F2_3"/>
    <property type="match status" value="1"/>
</dbReference>
<evidence type="ECO:0000313" key="11">
    <source>
        <dbReference type="EMBL" id="CDG47802.1"/>
    </source>
</evidence>
<dbReference type="PROSITE" id="PS00729">
    <property type="entry name" value="AP_NUCLEASE_F2_1"/>
    <property type="match status" value="1"/>
</dbReference>
<feature type="binding site" evidence="9">
    <location>
        <position position="145"/>
    </location>
    <ligand>
        <name>Zn(2+)</name>
        <dbReference type="ChEBI" id="CHEBI:29105"/>
        <label>2</label>
    </ligand>
</feature>
<evidence type="ECO:0000256" key="7">
    <source>
        <dbReference type="ARBA" id="ARBA00022833"/>
    </source>
</evidence>
<feature type="domain" description="Xylose isomerase-like TIM barrel" evidence="10">
    <location>
        <begin position="20"/>
        <end position="277"/>
    </location>
</feature>
<dbReference type="InterPro" id="IPR013022">
    <property type="entry name" value="Xyl_isomerase-like_TIM-brl"/>
</dbReference>
<feature type="binding site" evidence="9">
    <location>
        <position position="229"/>
    </location>
    <ligand>
        <name>Zn(2+)</name>
        <dbReference type="ChEBI" id="CHEBI:29105"/>
        <label>3</label>
    </ligand>
</feature>
<dbReference type="FunFam" id="3.20.20.150:FF:000001">
    <property type="entry name" value="Probable endonuclease 4"/>
    <property type="match status" value="1"/>
</dbReference>
<dbReference type="OrthoDB" id="9805666at2"/>
<evidence type="ECO:0000256" key="2">
    <source>
        <dbReference type="ARBA" id="ARBA00022722"/>
    </source>
</evidence>
<reference evidence="11" key="1">
    <citation type="submission" date="2013-06" db="EMBL/GenBank/DDBJ databases">
        <authorList>
            <person name="Mazano-Marin A."/>
        </authorList>
    </citation>
    <scope>NUCLEOTIDE SEQUENCE</scope>
    <source>
        <strain evidence="11">SCt-VLC</strain>
    </source>
</reference>
<evidence type="ECO:0000256" key="1">
    <source>
        <dbReference type="ARBA" id="ARBA00005340"/>
    </source>
</evidence>
<dbReference type="CDD" id="cd00019">
    <property type="entry name" value="AP2Ec"/>
    <property type="match status" value="1"/>
</dbReference>
<evidence type="ECO:0000256" key="4">
    <source>
        <dbReference type="ARBA" id="ARBA00022759"/>
    </source>
</evidence>
<feature type="binding site" evidence="9">
    <location>
        <position position="182"/>
    </location>
    <ligand>
        <name>Zn(2+)</name>
        <dbReference type="ChEBI" id="CHEBI:29105"/>
        <label>3</label>
    </ligand>
</feature>
<dbReference type="PROSITE" id="PS00730">
    <property type="entry name" value="AP_NUCLEASE_F2_2"/>
    <property type="match status" value="1"/>
</dbReference>
<reference evidence="11" key="2">
    <citation type="journal article" date="2014" name="Genome Biol. Evol.">
        <title>Settling down: the genome of Serratia symbiotica from the aphid Cinara tujafilina zooms in on the process of accommodation to a cooperative intracellular life.</title>
        <authorList>
            <person name="Manzano-Marin A."/>
            <person name="Latorre A."/>
        </authorList>
    </citation>
    <scope>NUCLEOTIDE SEQUENCE</scope>
    <source>
        <strain evidence="11">SCt-VLC</strain>
    </source>
</reference>
<dbReference type="GO" id="GO:0008270">
    <property type="term" value="F:zinc ion binding"/>
    <property type="evidence" value="ECO:0007669"/>
    <property type="project" value="UniProtKB-UniRule"/>
</dbReference>
<dbReference type="GO" id="GO:0008081">
    <property type="term" value="F:phosphoric diester hydrolase activity"/>
    <property type="evidence" value="ECO:0007669"/>
    <property type="project" value="TreeGrafter"/>
</dbReference>